<evidence type="ECO:0000256" key="3">
    <source>
        <dbReference type="ARBA" id="ARBA00023027"/>
    </source>
</evidence>
<sequence length="393" mass="41773">MNPFVFQSPTKVLFGEFSIADCADALLELKASRPLLVADGFLFESGALEPLLQGLRSLGQEPPVFSEVPSDSDLECVVKATELARRHNCDSIVAVGGGSVIDTAKVVDICLSLGGDLLEYQGLNIIQSRLLPLIVVPTTAGTGSEVSFVAMIKDHKEGRKLMFGSPYLAPDVAVLDPSLLLTLPPRLTAATGMDAITHGIEAFVASGTFSVVTDALCLESIRLLFDNLPLACSQGDSIDARANTLAASTMAGIAFTNSGVGIVHALAHSVGGMFGTHHGMTNAVFLPVGMEFNLECAADRYARIASYVFSERVLPASVEERAAFLIDEVRGLLQRLSMPSRLSELGVAALNENLLKETVLNELSCMASSDPAIMFNPREASGDDLIELIKRAY</sequence>
<dbReference type="Gene3D" id="3.40.50.1970">
    <property type="match status" value="1"/>
</dbReference>
<dbReference type="FunFam" id="1.20.1090.10:FF:000001">
    <property type="entry name" value="Aldehyde-alcohol dehydrogenase"/>
    <property type="match status" value="1"/>
</dbReference>
<comment type="caution">
    <text evidence="6">The sequence shown here is derived from an EMBL/GenBank/DDBJ whole genome shotgun (WGS) entry which is preliminary data.</text>
</comment>
<keyword evidence="3" id="KW-0520">NAD</keyword>
<dbReference type="InterPro" id="IPR056798">
    <property type="entry name" value="ADH_Fe_C"/>
</dbReference>
<evidence type="ECO:0000313" key="6">
    <source>
        <dbReference type="EMBL" id="MBN8659655.1"/>
    </source>
</evidence>
<dbReference type="InterPro" id="IPR039697">
    <property type="entry name" value="Alcohol_dehydrogenase_Fe"/>
</dbReference>
<dbReference type="Pfam" id="PF00465">
    <property type="entry name" value="Fe-ADH"/>
    <property type="match status" value="1"/>
</dbReference>
<dbReference type="AlphaFoldDB" id="A0A8J7PGW2"/>
<gene>
    <name evidence="6" type="ORF">J0M35_04785</name>
</gene>
<comment type="similarity">
    <text evidence="1">Belongs to the iron-containing alcohol dehydrogenase family.</text>
</comment>
<feature type="domain" description="Alcohol dehydrogenase iron-type/glycerol dehydrogenase GldA" evidence="4">
    <location>
        <begin position="9"/>
        <end position="177"/>
    </location>
</feature>
<reference evidence="6" key="1">
    <citation type="submission" date="2021-02" db="EMBL/GenBank/DDBJ databases">
        <title>Genome-Resolved Metagenomics of a Microbial Community Performing Photosynthetic Biological Nutrient Removal.</title>
        <authorList>
            <person name="Mcdaniel E.A."/>
        </authorList>
    </citation>
    <scope>NUCLEOTIDE SEQUENCE</scope>
    <source>
        <strain evidence="6">UWPOB_OBS1</strain>
    </source>
</reference>
<evidence type="ECO:0000259" key="5">
    <source>
        <dbReference type="Pfam" id="PF25137"/>
    </source>
</evidence>
<dbReference type="EMBL" id="JAFLCK010000004">
    <property type="protein sequence ID" value="MBN8659655.1"/>
    <property type="molecule type" value="Genomic_DNA"/>
</dbReference>
<feature type="domain" description="Fe-containing alcohol dehydrogenase-like C-terminal" evidence="5">
    <location>
        <begin position="188"/>
        <end position="393"/>
    </location>
</feature>
<dbReference type="PANTHER" id="PTHR11496">
    <property type="entry name" value="ALCOHOL DEHYDROGENASE"/>
    <property type="match status" value="1"/>
</dbReference>
<dbReference type="Gene3D" id="1.20.1090.10">
    <property type="entry name" value="Dehydroquinate synthase-like - alpha domain"/>
    <property type="match status" value="1"/>
</dbReference>
<evidence type="ECO:0000256" key="1">
    <source>
        <dbReference type="ARBA" id="ARBA00007358"/>
    </source>
</evidence>
<dbReference type="GO" id="GO:0046872">
    <property type="term" value="F:metal ion binding"/>
    <property type="evidence" value="ECO:0007669"/>
    <property type="project" value="InterPro"/>
</dbReference>
<accession>A0A8J7PGW2</accession>
<evidence type="ECO:0000256" key="2">
    <source>
        <dbReference type="ARBA" id="ARBA00023002"/>
    </source>
</evidence>
<dbReference type="Pfam" id="PF25137">
    <property type="entry name" value="ADH_Fe_C"/>
    <property type="match status" value="1"/>
</dbReference>
<protein>
    <submittedName>
        <fullName evidence="6">Iron-containing alcohol dehydrogenase</fullName>
    </submittedName>
</protein>
<dbReference type="FunFam" id="3.40.50.1970:FF:000003">
    <property type="entry name" value="Alcohol dehydrogenase, iron-containing"/>
    <property type="match status" value="1"/>
</dbReference>
<dbReference type="PANTHER" id="PTHR11496:SF102">
    <property type="entry name" value="ALCOHOL DEHYDROGENASE 4"/>
    <property type="match status" value="1"/>
</dbReference>
<dbReference type="SUPFAM" id="SSF56796">
    <property type="entry name" value="Dehydroquinate synthase-like"/>
    <property type="match status" value="1"/>
</dbReference>
<dbReference type="PROSITE" id="PS00060">
    <property type="entry name" value="ADH_IRON_2"/>
    <property type="match status" value="1"/>
</dbReference>
<evidence type="ECO:0000313" key="7">
    <source>
        <dbReference type="Proteomes" id="UP000664277"/>
    </source>
</evidence>
<dbReference type="InterPro" id="IPR001670">
    <property type="entry name" value="ADH_Fe/GldA"/>
</dbReference>
<name>A0A8J7PGW2_9BACT</name>
<keyword evidence="2" id="KW-0560">Oxidoreductase</keyword>
<proteinExistence type="inferred from homology"/>
<dbReference type="GO" id="GO:0004022">
    <property type="term" value="F:alcohol dehydrogenase (NAD+) activity"/>
    <property type="evidence" value="ECO:0007669"/>
    <property type="project" value="TreeGrafter"/>
</dbReference>
<organism evidence="6 7">
    <name type="scientific">Candidatus Obscuribacter phosphatis</name>
    <dbReference type="NCBI Taxonomy" id="1906157"/>
    <lineage>
        <taxon>Bacteria</taxon>
        <taxon>Bacillati</taxon>
        <taxon>Candidatus Melainabacteria</taxon>
        <taxon>Candidatus Obscuribacterales</taxon>
        <taxon>Candidatus Obscuribacteraceae</taxon>
        <taxon>Candidatus Obscuribacter</taxon>
    </lineage>
</organism>
<dbReference type="InterPro" id="IPR018211">
    <property type="entry name" value="ADH_Fe_CS"/>
</dbReference>
<evidence type="ECO:0000259" key="4">
    <source>
        <dbReference type="Pfam" id="PF00465"/>
    </source>
</evidence>
<dbReference type="PROSITE" id="PS00913">
    <property type="entry name" value="ADH_IRON_1"/>
    <property type="match status" value="1"/>
</dbReference>
<dbReference type="Proteomes" id="UP000664277">
    <property type="component" value="Unassembled WGS sequence"/>
</dbReference>